<dbReference type="PANTHER" id="PTHR41795:SF1">
    <property type="entry name" value="EXOPOLYSACCHARIDE SYNTHESIS PROTEIN"/>
    <property type="match status" value="1"/>
</dbReference>
<reference evidence="2 3" key="1">
    <citation type="submission" date="2019-07" db="EMBL/GenBank/DDBJ databases">
        <title>Genomic Encyclopedia of Type Strains, Phase I: the one thousand microbial genomes (KMG-I) project.</title>
        <authorList>
            <person name="Kyrpides N."/>
        </authorList>
    </citation>
    <scope>NUCLEOTIDE SEQUENCE [LARGE SCALE GENOMIC DNA]</scope>
    <source>
        <strain evidence="2 3">DSM 6562</strain>
    </source>
</reference>
<dbReference type="InterPro" id="IPR010331">
    <property type="entry name" value="ExoD"/>
</dbReference>
<dbReference type="RefSeq" id="WP_166512810.1">
    <property type="nucleotide sequence ID" value="NZ_VNHM01000027.1"/>
</dbReference>
<dbReference type="Pfam" id="PF06055">
    <property type="entry name" value="ExoD"/>
    <property type="match status" value="1"/>
</dbReference>
<dbReference type="AlphaFoldDB" id="A0A5S4ZNC4"/>
<accession>A0A5S4ZNC4</accession>
<protein>
    <recommendedName>
        <fullName evidence="4">Exopolysaccharide synthesis protein ExoD</fullName>
    </recommendedName>
</protein>
<evidence type="ECO:0008006" key="4">
    <source>
        <dbReference type="Google" id="ProtNLM"/>
    </source>
</evidence>
<dbReference type="EMBL" id="VNHM01000027">
    <property type="protein sequence ID" value="TYO92327.1"/>
    <property type="molecule type" value="Genomic_DNA"/>
</dbReference>
<keyword evidence="3" id="KW-1185">Reference proteome</keyword>
<dbReference type="Proteomes" id="UP000323166">
    <property type="component" value="Unassembled WGS sequence"/>
</dbReference>
<dbReference type="PANTHER" id="PTHR41795">
    <property type="entry name" value="EXOPOLYSACCHARIDE SYNTHESIS PROTEIN"/>
    <property type="match status" value="1"/>
</dbReference>
<sequence>MSGPSGSKPPSQIIRDTIGKKKCTLTVEDLINALGSQSFGLMFIVMALPLTIPLPPGIGFIPAFLLCVWSFQRMLGKTTLWVPKAIGKREISQSLIIKIDAKAIPLCERLERYFFNCSQPNPLKETEIRLASLTVVFMSILIMLPTPFLNVIPAIITILMGLTILNSNRRLLWINMSFGLLALGFIGSTLYVGSELLLDEIGDFLQENPILFN</sequence>
<comment type="caution">
    <text evidence="2">The sequence shown here is derived from an EMBL/GenBank/DDBJ whole genome shotgun (WGS) entry which is preliminary data.</text>
</comment>
<feature type="transmembrane region" description="Helical" evidence="1">
    <location>
        <begin position="54"/>
        <end position="71"/>
    </location>
</feature>
<evidence type="ECO:0000313" key="3">
    <source>
        <dbReference type="Proteomes" id="UP000323166"/>
    </source>
</evidence>
<feature type="transmembrane region" description="Helical" evidence="1">
    <location>
        <begin position="133"/>
        <end position="165"/>
    </location>
</feature>
<dbReference type="PIRSF" id="PIRSF033239">
    <property type="entry name" value="ExoD"/>
    <property type="match status" value="1"/>
</dbReference>
<name>A0A5S4ZNC4_9FIRM</name>
<evidence type="ECO:0000313" key="2">
    <source>
        <dbReference type="EMBL" id="TYO92327.1"/>
    </source>
</evidence>
<keyword evidence="1" id="KW-1133">Transmembrane helix</keyword>
<keyword evidence="1" id="KW-0812">Transmembrane</keyword>
<keyword evidence="1" id="KW-0472">Membrane</keyword>
<organism evidence="2 3">
    <name type="scientific">Desulfallas thermosapovorans DSM 6562</name>
    <dbReference type="NCBI Taxonomy" id="1121431"/>
    <lineage>
        <taxon>Bacteria</taxon>
        <taxon>Bacillati</taxon>
        <taxon>Bacillota</taxon>
        <taxon>Clostridia</taxon>
        <taxon>Eubacteriales</taxon>
        <taxon>Desulfallaceae</taxon>
        <taxon>Desulfallas</taxon>
    </lineage>
</organism>
<evidence type="ECO:0000256" key="1">
    <source>
        <dbReference type="SAM" id="Phobius"/>
    </source>
</evidence>
<gene>
    <name evidence="2" type="ORF">LX24_02893</name>
</gene>
<feature type="transmembrane region" description="Helical" evidence="1">
    <location>
        <begin position="171"/>
        <end position="192"/>
    </location>
</feature>
<proteinExistence type="predicted"/>